<dbReference type="AlphaFoldDB" id="A0A6I8MIQ5"/>
<protein>
    <submittedName>
        <fullName evidence="1">Uncharacterized protein</fullName>
    </submittedName>
</protein>
<dbReference type="Proteomes" id="UP000423525">
    <property type="component" value="Chromosome"/>
</dbReference>
<accession>A0A6I8MIQ5</accession>
<evidence type="ECO:0000313" key="2">
    <source>
        <dbReference type="Proteomes" id="UP000423525"/>
    </source>
</evidence>
<proteinExistence type="predicted"/>
<organism evidence="1 2">
    <name type="scientific">Corynebacterium rouxii</name>
    <dbReference type="NCBI Taxonomy" id="2719119"/>
    <lineage>
        <taxon>Bacteria</taxon>
        <taxon>Bacillati</taxon>
        <taxon>Actinomycetota</taxon>
        <taxon>Actinomycetes</taxon>
        <taxon>Mycobacteriales</taxon>
        <taxon>Corynebacteriaceae</taxon>
        <taxon>Corynebacterium</taxon>
    </lineage>
</organism>
<sequence>MHVSPFPRAHFYFFRLKHEPTITHKWGLITPFSRVRDHQSQHDGPRYDPVLRYRPRVHVVVLQSDGVADDHDDGGEECQEARFGFRNEKYATTSNS</sequence>
<reference evidence="1 2" key="1">
    <citation type="submission" date="2019-11" db="EMBL/GenBank/DDBJ databases">
        <authorList>
            <person name="Brisse S."/>
        </authorList>
    </citation>
    <scope>NUCLEOTIDE SEQUENCE [LARGE SCALE GENOMIC DNA]</scope>
    <source>
        <strain evidence="1">FRC0190</strain>
    </source>
</reference>
<evidence type="ECO:0000313" key="1">
    <source>
        <dbReference type="EMBL" id="VZH86217.1"/>
    </source>
</evidence>
<gene>
    <name evidence="1" type="ORF">FRC0190_02142</name>
</gene>
<name>A0A6I8MIQ5_9CORY</name>
<dbReference type="EMBL" id="LR738855">
    <property type="protein sequence ID" value="VZH86217.1"/>
    <property type="molecule type" value="Genomic_DNA"/>
</dbReference>
<dbReference type="KEGG" id="crf:FRC0190_02142"/>